<comment type="subcellular location">
    <subcellularLocation>
        <location evidence="15">Postsynaptic cell membrane</location>
        <topology evidence="15">Multi-pass membrane protein</topology>
    </subcellularLocation>
</comment>
<keyword evidence="10 17" id="KW-0675">Receptor</keyword>
<gene>
    <name evidence="17" type="ORF">APZ42_018553</name>
</gene>
<dbReference type="PRINTS" id="PR00177">
    <property type="entry name" value="NMDARECEPTOR"/>
</dbReference>
<dbReference type="Proteomes" id="UP000076858">
    <property type="component" value="Unassembled WGS sequence"/>
</dbReference>
<evidence type="ECO:0000256" key="14">
    <source>
        <dbReference type="ARBA" id="ARBA00023303"/>
    </source>
</evidence>
<keyword evidence="11" id="KW-0325">Glycoprotein</keyword>
<dbReference type="Gene3D" id="3.40.50.2300">
    <property type="match status" value="2"/>
</dbReference>
<dbReference type="InterPro" id="IPR028082">
    <property type="entry name" value="Peripla_BP_I"/>
</dbReference>
<dbReference type="STRING" id="35525.A0A0P5VYZ8"/>
<dbReference type="AlphaFoldDB" id="A0A0P5VYZ8"/>
<dbReference type="EMBL" id="LRGB01000848">
    <property type="protein sequence ID" value="KZS15806.1"/>
    <property type="molecule type" value="Genomic_DNA"/>
</dbReference>
<sequence>MFKHFISIVLATTWILVVRVDALPDVIYVGGLFDTTSDSALEMTFRYSMQMVKANRQILTRSRLSRVPPGTGNVEFLPPNDSFLVSKKVCQMIRFGVAAIIGPQSEVSADHVQSMCQTMKIPHIQTHWDPKRTTAMDLLKNEDQGYNGRKNNSPMSVNLYPHPAAVSRAYADVIKGWKWKTFTVLYEEEDGLIRLQDLLQLSINSGYKITVRQLPDSDDYRPLLKEMKKMGERNIVLDCSQLSRVSEVLQQAQQVGMTTLAQSYFITSLDMHILDYEEYKQGGANITGLRMINPYRRETIDTVGKWNIWEMSAGKNLNVTEKTLTLEAALVHDAVQLLAKALHDMGTNQDVTPRSFSCDGVDSWAQGNNLVNFIKTTEIEGLSGTIKFDSEGSRSNFNLSIVELQTDGLTVVGTWNSIEGADFIRLRPDGQSLIQESLFNKTLIVSTILSNPYFMMKESDQILKGNDQFEGFVFDIIDEISKMLGFHYKFKLVDDSNWGSLNKMTGEWNGMIRELLDGKADLAIADLSINYDRESAVDFTMPFLNTGISILYKKPQKKPPNLFSFLSPLSVEVWIYMCTAYLAVSLSIYAMSRITPYEWNNPHPCRQQPDMLENNFTILNAMWFTIGSLMQQGSDVMPKATSTRMVAGLWWFFTLIMISSYTANLAAFLTVERMDSPISSAEDLAKQTKIKYGLVGSGSTLDFFRYSTLPTQQRMWTFMETTRPSVFVKNTKEGVERVQRSNGQYAFFMESTSIEFFTERRCDLIQIGVPMDSKGYGIAMRPGSPFRAALSQAVLKMQETNRLLILKKKWWAEMRGGGACKDDGTKSAASAAELGLANVGGIFVVLILGSSVAFLIATGEFVWKSRKLALEEVDGGEGSVWKSMMSELKMTLDCSSDTKPTRSQRSLTNS</sequence>
<dbReference type="GO" id="GO:0008328">
    <property type="term" value="C:ionotropic glutamate receptor complex"/>
    <property type="evidence" value="ECO:0007669"/>
    <property type="project" value="UniProtKB-ARBA"/>
</dbReference>
<dbReference type="SUPFAM" id="SSF81324">
    <property type="entry name" value="Voltage-gated potassium channels"/>
    <property type="match status" value="1"/>
</dbReference>
<dbReference type="Pfam" id="PF00060">
    <property type="entry name" value="Lig_chan"/>
    <property type="match status" value="1"/>
</dbReference>
<keyword evidence="18" id="KW-1185">Reference proteome</keyword>
<reference evidence="17 18" key="1">
    <citation type="submission" date="2016-03" db="EMBL/GenBank/DDBJ databases">
        <title>EvidentialGene: Evidence-directed Construction of Genes on Genomes.</title>
        <authorList>
            <person name="Gilbert D.G."/>
            <person name="Choi J.-H."/>
            <person name="Mockaitis K."/>
            <person name="Colbourne J."/>
            <person name="Pfrender M."/>
        </authorList>
    </citation>
    <scope>NUCLEOTIDE SEQUENCE [LARGE SCALE GENOMIC DNA]</scope>
    <source>
        <strain evidence="17 18">Xinb3</strain>
        <tissue evidence="17">Complete organism</tissue>
    </source>
</reference>
<keyword evidence="4" id="KW-0812">Transmembrane</keyword>
<proteinExistence type="inferred from homology"/>
<keyword evidence="3" id="KW-1003">Cell membrane</keyword>
<evidence type="ECO:0000313" key="17">
    <source>
        <dbReference type="EMBL" id="KZS15806.1"/>
    </source>
</evidence>
<dbReference type="PANTHER" id="PTHR18966">
    <property type="entry name" value="IONOTROPIC GLUTAMATE RECEPTOR"/>
    <property type="match status" value="1"/>
</dbReference>
<dbReference type="SUPFAM" id="SSF53822">
    <property type="entry name" value="Periplasmic binding protein-like I"/>
    <property type="match status" value="1"/>
</dbReference>
<dbReference type="InterPro" id="IPR019594">
    <property type="entry name" value="Glu/Gly-bd"/>
</dbReference>
<dbReference type="OrthoDB" id="5984008at2759"/>
<dbReference type="InterPro" id="IPR001320">
    <property type="entry name" value="Iontro_rcpt_C"/>
</dbReference>
<evidence type="ECO:0000256" key="15">
    <source>
        <dbReference type="ARBA" id="ARBA00034104"/>
    </source>
</evidence>
<dbReference type="FunFam" id="3.40.190.10:FF:000061">
    <property type="entry name" value="Glutamate receptor, ionotropic kainate"/>
    <property type="match status" value="1"/>
</dbReference>
<keyword evidence="9" id="KW-0472">Membrane</keyword>
<dbReference type="Gene3D" id="3.40.190.10">
    <property type="entry name" value="Periplasmic binding protein-like II"/>
    <property type="match status" value="2"/>
</dbReference>
<dbReference type="FunFam" id="3.40.190.10:FF:000001">
    <property type="entry name" value="Glutamate receptor ionotropic, kainate 2"/>
    <property type="match status" value="1"/>
</dbReference>
<comment type="similarity">
    <text evidence="1">Belongs to the glutamate-gated ion channel (TC 1.A.10.1) family.</text>
</comment>
<name>A0A0P5VYZ8_9CRUS</name>
<dbReference type="Pfam" id="PF10613">
    <property type="entry name" value="Lig_chan-Glu_bd"/>
    <property type="match status" value="1"/>
</dbReference>
<comment type="caution">
    <text evidence="17">The sequence shown here is derived from an EMBL/GenBank/DDBJ whole genome shotgun (WGS) entry which is preliminary data.</text>
</comment>
<keyword evidence="2" id="KW-0813">Transport</keyword>
<evidence type="ECO:0000256" key="12">
    <source>
        <dbReference type="ARBA" id="ARBA00023257"/>
    </source>
</evidence>
<dbReference type="InterPro" id="IPR015683">
    <property type="entry name" value="Ionotropic_Glu_rcpt"/>
</dbReference>
<dbReference type="InterPro" id="IPR001828">
    <property type="entry name" value="ANF_lig-bd_rcpt"/>
</dbReference>
<evidence type="ECO:0000313" key="18">
    <source>
        <dbReference type="Proteomes" id="UP000076858"/>
    </source>
</evidence>
<evidence type="ECO:0000256" key="1">
    <source>
        <dbReference type="ARBA" id="ARBA00008685"/>
    </source>
</evidence>
<dbReference type="SUPFAM" id="SSF53850">
    <property type="entry name" value="Periplasmic binding protein-like II"/>
    <property type="match status" value="1"/>
</dbReference>
<dbReference type="SMART" id="SM00918">
    <property type="entry name" value="Lig_chan-Glu_bd"/>
    <property type="match status" value="1"/>
</dbReference>
<organism evidence="17 18">
    <name type="scientific">Daphnia magna</name>
    <dbReference type="NCBI Taxonomy" id="35525"/>
    <lineage>
        <taxon>Eukaryota</taxon>
        <taxon>Metazoa</taxon>
        <taxon>Ecdysozoa</taxon>
        <taxon>Arthropoda</taxon>
        <taxon>Crustacea</taxon>
        <taxon>Branchiopoda</taxon>
        <taxon>Diplostraca</taxon>
        <taxon>Cladocera</taxon>
        <taxon>Anomopoda</taxon>
        <taxon>Daphniidae</taxon>
        <taxon>Daphnia</taxon>
    </lineage>
</organism>
<protein>
    <recommendedName>
        <fullName evidence="16">Glutamate receptor 1</fullName>
    </recommendedName>
</protein>
<dbReference type="FunFam" id="3.40.50.2300:FF:000106">
    <property type="entry name" value="Glutamate receptor ionotropic, kainate"/>
    <property type="match status" value="1"/>
</dbReference>
<dbReference type="Gene3D" id="1.10.287.70">
    <property type="match status" value="1"/>
</dbReference>
<evidence type="ECO:0000256" key="7">
    <source>
        <dbReference type="ARBA" id="ARBA00023018"/>
    </source>
</evidence>
<accession>A0A0P5VYZ8</accession>
<dbReference type="InterPro" id="IPR001508">
    <property type="entry name" value="Iono_Glu_rcpt_met"/>
</dbReference>
<evidence type="ECO:0000256" key="2">
    <source>
        <dbReference type="ARBA" id="ARBA00022448"/>
    </source>
</evidence>
<evidence type="ECO:0000256" key="5">
    <source>
        <dbReference type="ARBA" id="ARBA00022729"/>
    </source>
</evidence>
<evidence type="ECO:0000256" key="10">
    <source>
        <dbReference type="ARBA" id="ARBA00023170"/>
    </source>
</evidence>
<dbReference type="Pfam" id="PF01094">
    <property type="entry name" value="ANF_receptor"/>
    <property type="match status" value="1"/>
</dbReference>
<evidence type="ECO:0000256" key="9">
    <source>
        <dbReference type="ARBA" id="ARBA00023136"/>
    </source>
</evidence>
<evidence type="ECO:0000256" key="8">
    <source>
        <dbReference type="ARBA" id="ARBA00023065"/>
    </source>
</evidence>
<keyword evidence="5" id="KW-0732">Signal</keyword>
<keyword evidence="13" id="KW-1071">Ligand-gated ion channel</keyword>
<keyword evidence="12" id="KW-0628">Postsynaptic cell membrane</keyword>
<dbReference type="SMART" id="SM00079">
    <property type="entry name" value="PBPe"/>
    <property type="match status" value="1"/>
</dbReference>
<evidence type="ECO:0000256" key="3">
    <source>
        <dbReference type="ARBA" id="ARBA00022475"/>
    </source>
</evidence>
<dbReference type="CDD" id="cd06382">
    <property type="entry name" value="PBP1_iGluR_Kainate"/>
    <property type="match status" value="1"/>
</dbReference>
<evidence type="ECO:0000256" key="13">
    <source>
        <dbReference type="ARBA" id="ARBA00023286"/>
    </source>
</evidence>
<keyword evidence="14" id="KW-0407">Ion channel</keyword>
<evidence type="ECO:0000256" key="16">
    <source>
        <dbReference type="ARBA" id="ARBA00072754"/>
    </source>
</evidence>
<evidence type="ECO:0000256" key="11">
    <source>
        <dbReference type="ARBA" id="ARBA00023180"/>
    </source>
</evidence>
<dbReference type="FunFam" id="1.10.287.70:FF:000064">
    <property type="entry name" value="Glutamate receptor ionotropic, kainate"/>
    <property type="match status" value="1"/>
</dbReference>
<dbReference type="GO" id="GO:0045211">
    <property type="term" value="C:postsynaptic membrane"/>
    <property type="evidence" value="ECO:0007669"/>
    <property type="project" value="UniProtKB-SubCell"/>
</dbReference>
<keyword evidence="6" id="KW-1133">Transmembrane helix</keyword>
<keyword evidence="8" id="KW-0406">Ion transport</keyword>
<evidence type="ECO:0000256" key="6">
    <source>
        <dbReference type="ARBA" id="ARBA00022989"/>
    </source>
</evidence>
<keyword evidence="7" id="KW-0770">Synapse</keyword>
<dbReference type="GO" id="GO:0004970">
    <property type="term" value="F:glutamate-gated receptor activity"/>
    <property type="evidence" value="ECO:0007669"/>
    <property type="project" value="UniProtKB-ARBA"/>
</dbReference>
<evidence type="ECO:0000256" key="4">
    <source>
        <dbReference type="ARBA" id="ARBA00022692"/>
    </source>
</evidence>